<proteinExistence type="inferred from homology"/>
<comment type="similarity">
    <text evidence="6">Belongs to the WD repeat WDR6 family.</text>
</comment>
<comment type="subcellular location">
    <subcellularLocation>
        <location evidence="1">Cytoplasm</location>
    </subcellularLocation>
</comment>
<accession>A0A7J6KQ44</accession>
<reference evidence="7 8" key="1">
    <citation type="submission" date="2020-04" db="EMBL/GenBank/DDBJ databases">
        <title>Perkinsus chesapeaki whole genome sequence.</title>
        <authorList>
            <person name="Bogema D.R."/>
        </authorList>
    </citation>
    <scope>NUCLEOTIDE SEQUENCE [LARGE SCALE GENOMIC DNA]</scope>
    <source>
        <strain evidence="7">ATCC PRA-425</strain>
    </source>
</reference>
<evidence type="ECO:0000313" key="7">
    <source>
        <dbReference type="EMBL" id="KAF4649034.1"/>
    </source>
</evidence>
<dbReference type="InterPro" id="IPR036322">
    <property type="entry name" value="WD40_repeat_dom_sf"/>
</dbReference>
<keyword evidence="2" id="KW-0963">Cytoplasm</keyword>
<dbReference type="PANTHER" id="PTHR14344:SF3">
    <property type="entry name" value="WD REPEAT-CONTAINING PROTEIN 6"/>
    <property type="match status" value="1"/>
</dbReference>
<evidence type="ECO:0000256" key="1">
    <source>
        <dbReference type="ARBA" id="ARBA00004496"/>
    </source>
</evidence>
<dbReference type="PANTHER" id="PTHR14344">
    <property type="entry name" value="WD REPEAT PROTEIN"/>
    <property type="match status" value="1"/>
</dbReference>
<dbReference type="SMART" id="SM00320">
    <property type="entry name" value="WD40"/>
    <property type="match status" value="3"/>
</dbReference>
<evidence type="ECO:0000313" key="8">
    <source>
        <dbReference type="Proteomes" id="UP000591131"/>
    </source>
</evidence>
<keyword evidence="5" id="KW-0677">Repeat</keyword>
<protein>
    <submittedName>
        <fullName evidence="7">WD repeat-containing protein 6</fullName>
    </submittedName>
</protein>
<dbReference type="EMBL" id="JAAPAO010001691">
    <property type="protein sequence ID" value="KAF4649034.1"/>
    <property type="molecule type" value="Genomic_DNA"/>
</dbReference>
<dbReference type="InterPro" id="IPR001680">
    <property type="entry name" value="WD40_rpt"/>
</dbReference>
<gene>
    <name evidence="7" type="primary">WDR6_2</name>
    <name evidence="7" type="ORF">FOL47_002479</name>
</gene>
<dbReference type="InterPro" id="IPR015943">
    <property type="entry name" value="WD40/YVTN_repeat-like_dom_sf"/>
</dbReference>
<dbReference type="Proteomes" id="UP000591131">
    <property type="component" value="Unassembled WGS sequence"/>
</dbReference>
<dbReference type="Pfam" id="PF00400">
    <property type="entry name" value="WD40"/>
    <property type="match status" value="1"/>
</dbReference>
<dbReference type="GO" id="GO:0005737">
    <property type="term" value="C:cytoplasm"/>
    <property type="evidence" value="ECO:0007669"/>
    <property type="project" value="UniProtKB-SubCell"/>
</dbReference>
<keyword evidence="4" id="KW-0819">tRNA processing</keyword>
<evidence type="ECO:0000256" key="5">
    <source>
        <dbReference type="ARBA" id="ARBA00022737"/>
    </source>
</evidence>
<evidence type="ECO:0000256" key="4">
    <source>
        <dbReference type="ARBA" id="ARBA00022694"/>
    </source>
</evidence>
<keyword evidence="3" id="KW-0853">WD repeat</keyword>
<evidence type="ECO:0000256" key="2">
    <source>
        <dbReference type="ARBA" id="ARBA00022490"/>
    </source>
</evidence>
<comment type="caution">
    <text evidence="7">The sequence shown here is derived from an EMBL/GenBank/DDBJ whole genome shotgun (WGS) entry which is preliminary data.</text>
</comment>
<name>A0A7J6KQ44_PERCH</name>
<dbReference type="SUPFAM" id="SSF50978">
    <property type="entry name" value="WD40 repeat-like"/>
    <property type="match status" value="1"/>
</dbReference>
<dbReference type="GO" id="GO:0030488">
    <property type="term" value="P:tRNA methylation"/>
    <property type="evidence" value="ECO:0007669"/>
    <property type="project" value="TreeGrafter"/>
</dbReference>
<organism evidence="7 8">
    <name type="scientific">Perkinsus chesapeaki</name>
    <name type="common">Clam parasite</name>
    <name type="synonym">Perkinsus andrewsi</name>
    <dbReference type="NCBI Taxonomy" id="330153"/>
    <lineage>
        <taxon>Eukaryota</taxon>
        <taxon>Sar</taxon>
        <taxon>Alveolata</taxon>
        <taxon>Perkinsozoa</taxon>
        <taxon>Perkinsea</taxon>
        <taxon>Perkinsida</taxon>
        <taxon>Perkinsidae</taxon>
        <taxon>Perkinsus</taxon>
    </lineage>
</organism>
<feature type="non-terminal residue" evidence="7">
    <location>
        <position position="1"/>
    </location>
</feature>
<dbReference type="Gene3D" id="2.130.10.10">
    <property type="entry name" value="YVTN repeat-like/Quinoprotein amine dehydrogenase"/>
    <property type="match status" value="2"/>
</dbReference>
<evidence type="ECO:0000256" key="3">
    <source>
        <dbReference type="ARBA" id="ARBA00022574"/>
    </source>
</evidence>
<evidence type="ECO:0000256" key="6">
    <source>
        <dbReference type="ARBA" id="ARBA00038255"/>
    </source>
</evidence>
<dbReference type="AlphaFoldDB" id="A0A7J6KQ44"/>
<keyword evidence="8" id="KW-1185">Reference proteome</keyword>
<dbReference type="InterPro" id="IPR051973">
    <property type="entry name" value="tRNA_Anticodon_Mtase-Reg"/>
</dbReference>
<sequence length="318" mass="34407">VDCGGQRRPYDFAFDNGEATLVYADTANWTFTLAKVDGSSWATDDRQFGGDHGRMIHGVCAVGDRSFVTCSEDNSVKLYTPSKIEDSQVGDDWRCTQTLDLHIGPVKCLASCDEFVVSGGARSQWFLYRVITDENGGISLWVENGGMMMLDQEGVESARIMAADITLAAHMPSVILGDSAGNVWSGHGEPRSLQFSSIYHRSSACLAVTCGPSETGWPSVAGYADGNLVRLDDRKCLPVHAAGVNALAWTSKGHLVSGGDDQDLVVSDIKRMIVLSRVSLAHLAGIHALAAGGKVLNREFEEIYSLGWDRQLKTWAFP</sequence>
<feature type="non-terminal residue" evidence="7">
    <location>
        <position position="318"/>
    </location>
</feature>